<dbReference type="Gene3D" id="2.40.440.10">
    <property type="entry name" value="L,D-transpeptidase catalytic domain-like"/>
    <property type="match status" value="1"/>
</dbReference>
<evidence type="ECO:0000256" key="1">
    <source>
        <dbReference type="ARBA" id="ARBA00004752"/>
    </source>
</evidence>
<dbReference type="InterPro" id="IPR038063">
    <property type="entry name" value="Transpep_catalytic_dom"/>
</dbReference>
<evidence type="ECO:0000313" key="11">
    <source>
        <dbReference type="EMBL" id="QLF70126.1"/>
    </source>
</evidence>
<keyword evidence="6 7" id="KW-0961">Cell wall biogenesis/degradation</keyword>
<evidence type="ECO:0000256" key="8">
    <source>
        <dbReference type="SAM" id="MobiDB-lite"/>
    </source>
</evidence>
<dbReference type="Pfam" id="PF01471">
    <property type="entry name" value="PG_binding_1"/>
    <property type="match status" value="1"/>
</dbReference>
<dbReference type="CDD" id="cd16913">
    <property type="entry name" value="YkuD_like"/>
    <property type="match status" value="1"/>
</dbReference>
<dbReference type="PANTHER" id="PTHR30582">
    <property type="entry name" value="L,D-TRANSPEPTIDASE"/>
    <property type="match status" value="1"/>
</dbReference>
<comment type="pathway">
    <text evidence="1 7">Cell wall biogenesis; peptidoglycan biosynthesis.</text>
</comment>
<evidence type="ECO:0000256" key="2">
    <source>
        <dbReference type="ARBA" id="ARBA00005992"/>
    </source>
</evidence>
<feature type="active site" description="Proton donor/acceptor" evidence="7">
    <location>
        <position position="101"/>
    </location>
</feature>
<dbReference type="InterPro" id="IPR036366">
    <property type="entry name" value="PGBDSf"/>
</dbReference>
<dbReference type="InterPro" id="IPR050979">
    <property type="entry name" value="LD-transpeptidase"/>
</dbReference>
<evidence type="ECO:0000256" key="6">
    <source>
        <dbReference type="ARBA" id="ARBA00023316"/>
    </source>
</evidence>
<accession>A0ABX6QP93</accession>
<sequence length="413" mass="45202">MFQRLTFSIVLLASTACGSLALAQETGPYHIFVSKADQTLTVYDGDEVIATSKVSTGKPGHATPSGIFSILEKRRYHESNLYSNAPMPFMQRLTWSGIALHEGKLPGYPASHGCVRLPEGFAQSLFSMTQRGVHVIITDEPVVPREIRHDLLFVPRLPVPDGQLLSDVELRPTTMDASLKPLEVAMAEVAPKAGAEARLEIAEEPPLRILITRRTERDQIMDVQAALNELGFNAGPVDGLMGKQTIAAIRKFRADKDIANEGALLSEAFVSALYGASGKERPPLGQILVRQKFKPLFLGDVTIREPERPLGTHFFKATEVDRYKSNVTWVGVTLEDHLSEPMRTRLGITAEETGANPEITMVMDRIAIPDHLRARIEASLSEGSSLTISDRGIGPETTDGTDFITVTKARPKG</sequence>
<name>A0ABX6QP93_9HYPH</name>
<dbReference type="Gene3D" id="1.10.101.10">
    <property type="entry name" value="PGBD-like superfamily/PGBD"/>
    <property type="match status" value="1"/>
</dbReference>
<keyword evidence="4 7" id="KW-0133">Cell shape</keyword>
<dbReference type="EMBL" id="CP058350">
    <property type="protein sequence ID" value="QLF70126.1"/>
    <property type="molecule type" value="Genomic_DNA"/>
</dbReference>
<dbReference type="Pfam" id="PF03734">
    <property type="entry name" value="YkuD"/>
    <property type="match status" value="1"/>
</dbReference>
<dbReference type="SUPFAM" id="SSF47090">
    <property type="entry name" value="PGBD-like"/>
    <property type="match status" value="1"/>
</dbReference>
<keyword evidence="3" id="KW-0808">Transferase</keyword>
<dbReference type="InterPro" id="IPR002477">
    <property type="entry name" value="Peptidoglycan-bd-like"/>
</dbReference>
<dbReference type="InterPro" id="IPR016915">
    <property type="entry name" value="UCP029342"/>
</dbReference>
<evidence type="ECO:0000256" key="9">
    <source>
        <dbReference type="SAM" id="SignalP"/>
    </source>
</evidence>
<dbReference type="InterPro" id="IPR005490">
    <property type="entry name" value="LD_TPept_cat_dom"/>
</dbReference>
<dbReference type="NCBIfam" id="NF004785">
    <property type="entry name" value="PRK06132.1-2"/>
    <property type="match status" value="1"/>
</dbReference>
<evidence type="ECO:0000256" key="7">
    <source>
        <dbReference type="PROSITE-ProRule" id="PRU01373"/>
    </source>
</evidence>
<feature type="chain" id="PRO_5045108215" evidence="9">
    <location>
        <begin position="24"/>
        <end position="413"/>
    </location>
</feature>
<dbReference type="PROSITE" id="PS52029">
    <property type="entry name" value="LD_TPASE"/>
    <property type="match status" value="1"/>
</dbReference>
<keyword evidence="12" id="KW-1185">Reference proteome</keyword>
<comment type="similarity">
    <text evidence="2">Belongs to the YkuD family.</text>
</comment>
<feature type="active site" description="Nucleophile" evidence="7">
    <location>
        <position position="114"/>
    </location>
</feature>
<dbReference type="PANTHER" id="PTHR30582:SF2">
    <property type="entry name" value="L,D-TRANSPEPTIDASE YCIB-RELATED"/>
    <property type="match status" value="1"/>
</dbReference>
<dbReference type="PROSITE" id="PS51257">
    <property type="entry name" value="PROKAR_LIPOPROTEIN"/>
    <property type="match status" value="1"/>
</dbReference>
<gene>
    <name evidence="11" type="ORF">FE840_011580</name>
</gene>
<proteinExistence type="inferred from homology"/>
<evidence type="ECO:0000256" key="5">
    <source>
        <dbReference type="ARBA" id="ARBA00022984"/>
    </source>
</evidence>
<evidence type="ECO:0000313" key="12">
    <source>
        <dbReference type="Proteomes" id="UP000308530"/>
    </source>
</evidence>
<keyword evidence="5 7" id="KW-0573">Peptidoglycan synthesis</keyword>
<feature type="domain" description="L,D-TPase catalytic" evidence="10">
    <location>
        <begin position="29"/>
        <end position="138"/>
    </location>
</feature>
<evidence type="ECO:0000256" key="3">
    <source>
        <dbReference type="ARBA" id="ARBA00022679"/>
    </source>
</evidence>
<reference evidence="11 12" key="1">
    <citation type="submission" date="2020-06" db="EMBL/GenBank/DDBJ databases">
        <title>Genome sequence of Rhizobium sp strain ADMK78.</title>
        <authorList>
            <person name="Rahi P."/>
        </authorList>
    </citation>
    <scope>NUCLEOTIDE SEQUENCE [LARGE SCALE GENOMIC DNA]</scope>
    <source>
        <strain evidence="11 12">ADMK78</strain>
    </source>
</reference>
<organism evidence="11 12">
    <name type="scientific">Peteryoungia desertarenae</name>
    <dbReference type="NCBI Taxonomy" id="1813451"/>
    <lineage>
        <taxon>Bacteria</taxon>
        <taxon>Pseudomonadati</taxon>
        <taxon>Pseudomonadota</taxon>
        <taxon>Alphaproteobacteria</taxon>
        <taxon>Hyphomicrobiales</taxon>
        <taxon>Rhizobiaceae</taxon>
        <taxon>Peteryoungia</taxon>
    </lineage>
</organism>
<keyword evidence="9" id="KW-0732">Signal</keyword>
<dbReference type="NCBIfam" id="NF004786">
    <property type="entry name" value="PRK06132.1-3"/>
    <property type="match status" value="1"/>
</dbReference>
<feature type="signal peptide" evidence="9">
    <location>
        <begin position="1"/>
        <end position="23"/>
    </location>
</feature>
<dbReference type="RefSeq" id="WP_138289410.1">
    <property type="nucleotide sequence ID" value="NZ_CP058350.1"/>
</dbReference>
<evidence type="ECO:0000259" key="10">
    <source>
        <dbReference type="PROSITE" id="PS52029"/>
    </source>
</evidence>
<dbReference type="InterPro" id="IPR036365">
    <property type="entry name" value="PGBD-like_sf"/>
</dbReference>
<dbReference type="SUPFAM" id="SSF141523">
    <property type="entry name" value="L,D-transpeptidase catalytic domain-like"/>
    <property type="match status" value="1"/>
</dbReference>
<feature type="region of interest" description="Disordered" evidence="8">
    <location>
        <begin position="387"/>
        <end position="413"/>
    </location>
</feature>
<dbReference type="PIRSF" id="PIRSF029342">
    <property type="entry name" value="UCP029342_ErfK/YbiS/YcfS/YnhG"/>
    <property type="match status" value="1"/>
</dbReference>
<dbReference type="Proteomes" id="UP000308530">
    <property type="component" value="Chromosome"/>
</dbReference>
<evidence type="ECO:0000256" key="4">
    <source>
        <dbReference type="ARBA" id="ARBA00022960"/>
    </source>
</evidence>
<protein>
    <submittedName>
        <fullName evidence="11">L,D-transpeptidase family protein</fullName>
    </submittedName>
</protein>